<keyword evidence="3" id="KW-1185">Reference proteome</keyword>
<accession>A0AAD9IY53</accession>
<dbReference type="Gene3D" id="3.10.10.10">
    <property type="entry name" value="HIV Type 1 Reverse Transcriptase, subunit A, domain 1"/>
    <property type="match status" value="1"/>
</dbReference>
<dbReference type="InterPro" id="IPR000477">
    <property type="entry name" value="RT_dom"/>
</dbReference>
<protein>
    <recommendedName>
        <fullName evidence="1">Reverse transcriptase domain-containing protein</fullName>
    </recommendedName>
</protein>
<dbReference type="PANTHER" id="PTHR37984:SF5">
    <property type="entry name" value="PROTEIN NYNRIN-LIKE"/>
    <property type="match status" value="1"/>
</dbReference>
<dbReference type="SUPFAM" id="SSF56672">
    <property type="entry name" value="DNA/RNA polymerases"/>
    <property type="match status" value="1"/>
</dbReference>
<dbReference type="AlphaFoldDB" id="A0AAD9IY53"/>
<dbReference type="EMBL" id="JAODUP010000874">
    <property type="protein sequence ID" value="KAK2143131.1"/>
    <property type="molecule type" value="Genomic_DNA"/>
</dbReference>
<evidence type="ECO:0000259" key="1">
    <source>
        <dbReference type="Pfam" id="PF00078"/>
    </source>
</evidence>
<dbReference type="InterPro" id="IPR050951">
    <property type="entry name" value="Retrovirus_Pol_polyprotein"/>
</dbReference>
<gene>
    <name evidence="2" type="ORF">LSH36_874g01046</name>
</gene>
<dbReference type="InterPro" id="IPR043502">
    <property type="entry name" value="DNA/RNA_pol_sf"/>
</dbReference>
<name>A0AAD9IY53_9ANNE</name>
<dbReference type="PANTHER" id="PTHR37984">
    <property type="entry name" value="PROTEIN CBG26694"/>
    <property type="match status" value="1"/>
</dbReference>
<dbReference type="InterPro" id="IPR043128">
    <property type="entry name" value="Rev_trsase/Diguanyl_cyclase"/>
</dbReference>
<evidence type="ECO:0000313" key="3">
    <source>
        <dbReference type="Proteomes" id="UP001208570"/>
    </source>
</evidence>
<reference evidence="2" key="1">
    <citation type="journal article" date="2023" name="Mol. Biol. Evol.">
        <title>Third-Generation Sequencing Reveals the Adaptive Role of the Epigenome in Three Deep-Sea Polychaetes.</title>
        <authorList>
            <person name="Perez M."/>
            <person name="Aroh O."/>
            <person name="Sun Y."/>
            <person name="Lan Y."/>
            <person name="Juniper S.K."/>
            <person name="Young C.R."/>
            <person name="Angers B."/>
            <person name="Qian P.Y."/>
        </authorList>
    </citation>
    <scope>NUCLEOTIDE SEQUENCE</scope>
    <source>
        <strain evidence="2">P08H-3</strain>
    </source>
</reference>
<sequence>MAAAALIGNIGEFNSDKEERKNYQKRLEIWMIINKIENDNKVNVILALSGAGVFELFMSLVTPDDVAGISYSDLANQLEEYYKPKQSVVGKIYTFCSRNQQEKESVTDFILALKKLRINCEFGDSLKTTLRDRLLIGVRSLSIKTRLFSLALTTDLSCGKACSEAQAMELAHNETKSCQSTLVVTQNSKLKEYLNVNTHKGLYQHQRLTYGISTAPSIFQIVMDQVLSGLGHVTCYLDDIMIA</sequence>
<dbReference type="Pfam" id="PF00078">
    <property type="entry name" value="RVT_1"/>
    <property type="match status" value="1"/>
</dbReference>
<dbReference type="Gene3D" id="3.30.70.270">
    <property type="match status" value="1"/>
</dbReference>
<evidence type="ECO:0000313" key="2">
    <source>
        <dbReference type="EMBL" id="KAK2143131.1"/>
    </source>
</evidence>
<comment type="caution">
    <text evidence="2">The sequence shown here is derived from an EMBL/GenBank/DDBJ whole genome shotgun (WGS) entry which is preliminary data.</text>
</comment>
<proteinExistence type="predicted"/>
<feature type="domain" description="Reverse transcriptase" evidence="1">
    <location>
        <begin position="189"/>
        <end position="242"/>
    </location>
</feature>
<dbReference type="Proteomes" id="UP001208570">
    <property type="component" value="Unassembled WGS sequence"/>
</dbReference>
<organism evidence="2 3">
    <name type="scientific">Paralvinella palmiformis</name>
    <dbReference type="NCBI Taxonomy" id="53620"/>
    <lineage>
        <taxon>Eukaryota</taxon>
        <taxon>Metazoa</taxon>
        <taxon>Spiralia</taxon>
        <taxon>Lophotrochozoa</taxon>
        <taxon>Annelida</taxon>
        <taxon>Polychaeta</taxon>
        <taxon>Sedentaria</taxon>
        <taxon>Canalipalpata</taxon>
        <taxon>Terebellida</taxon>
        <taxon>Terebelliformia</taxon>
        <taxon>Alvinellidae</taxon>
        <taxon>Paralvinella</taxon>
    </lineage>
</organism>